<dbReference type="EMBL" id="LHXU01000049">
    <property type="protein sequence ID" value="KXA99452.1"/>
    <property type="molecule type" value="Genomic_DNA"/>
</dbReference>
<evidence type="ECO:0000313" key="4">
    <source>
        <dbReference type="Proteomes" id="UP000070341"/>
    </source>
</evidence>
<dbReference type="Proteomes" id="UP000070341">
    <property type="component" value="Unassembled WGS sequence"/>
</dbReference>
<feature type="coiled-coil region" evidence="1">
    <location>
        <begin position="2"/>
        <end position="56"/>
    </location>
</feature>
<evidence type="ECO:0000256" key="1">
    <source>
        <dbReference type="SAM" id="Coils"/>
    </source>
</evidence>
<reference evidence="3 4" key="1">
    <citation type="journal article" date="2016" name="Sci. Rep.">
        <title>Metabolic traits of an uncultured archaeal lineage -MSBL1- from brine pools of the Red Sea.</title>
        <authorList>
            <person name="Mwirichia R."/>
            <person name="Alam I."/>
            <person name="Rashid M."/>
            <person name="Vinu M."/>
            <person name="Ba-Alawi W."/>
            <person name="Anthony Kamau A."/>
            <person name="Kamanda Ngugi D."/>
            <person name="Goker M."/>
            <person name="Klenk H.P."/>
            <person name="Bajic V."/>
            <person name="Stingl U."/>
        </authorList>
    </citation>
    <scope>NUCLEOTIDE SEQUENCE [LARGE SCALE GENOMIC DNA]</scope>
    <source>
        <strain evidence="3">SCGC-AAA259M10</strain>
    </source>
</reference>
<feature type="region of interest" description="Disordered" evidence="2">
    <location>
        <begin position="64"/>
        <end position="83"/>
    </location>
</feature>
<proteinExistence type="predicted"/>
<name>A0A133UZ42_9EURY</name>
<dbReference type="AlphaFoldDB" id="A0A133UZ42"/>
<gene>
    <name evidence="3" type="ORF">AKJ40_03110</name>
</gene>
<evidence type="ECO:0000313" key="3">
    <source>
        <dbReference type="EMBL" id="KXA99452.1"/>
    </source>
</evidence>
<keyword evidence="4" id="KW-1185">Reference proteome</keyword>
<keyword evidence="1" id="KW-0175">Coiled coil</keyword>
<protein>
    <submittedName>
        <fullName evidence="3">Uncharacterized protein</fullName>
    </submittedName>
</protein>
<feature type="compositionally biased region" description="Basic and acidic residues" evidence="2">
    <location>
        <begin position="64"/>
        <end position="76"/>
    </location>
</feature>
<sequence length="83" mass="10179">MLQELESVLEEKMELGEREREKRLEEVQDIIENEKVKKLRKDYHQTKTKIDKLKKERKESPLLEKKDRLEESIKSKKSEKKRI</sequence>
<accession>A0A133UZ42</accession>
<organism evidence="3 4">
    <name type="scientific">candidate division MSBL1 archaeon SCGC-AAA259M10</name>
    <dbReference type="NCBI Taxonomy" id="1698270"/>
    <lineage>
        <taxon>Archaea</taxon>
        <taxon>Methanobacteriati</taxon>
        <taxon>Methanobacteriota</taxon>
        <taxon>candidate division MSBL1</taxon>
    </lineage>
</organism>
<comment type="caution">
    <text evidence="3">The sequence shown here is derived from an EMBL/GenBank/DDBJ whole genome shotgun (WGS) entry which is preliminary data.</text>
</comment>
<evidence type="ECO:0000256" key="2">
    <source>
        <dbReference type="SAM" id="MobiDB-lite"/>
    </source>
</evidence>